<dbReference type="InterPro" id="IPR014001">
    <property type="entry name" value="Helicase_ATP-bd"/>
</dbReference>
<evidence type="ECO:0000256" key="1">
    <source>
        <dbReference type="ARBA" id="ARBA00004123"/>
    </source>
</evidence>
<dbReference type="GO" id="GO:0005634">
    <property type="term" value="C:nucleus"/>
    <property type="evidence" value="ECO:0007669"/>
    <property type="project" value="UniProtKB-SubCell"/>
</dbReference>
<dbReference type="EMBL" id="JALJOU010000029">
    <property type="protein sequence ID" value="KAK9835234.1"/>
    <property type="molecule type" value="Genomic_DNA"/>
</dbReference>
<dbReference type="FunFam" id="3.40.50.300:FF:001456">
    <property type="entry name" value="ATP-dependent DNA helicase"/>
    <property type="match status" value="1"/>
</dbReference>
<protein>
    <recommendedName>
        <fullName evidence="11">ATP-dependent DNA helicase</fullName>
        <ecNumber evidence="11">5.6.2.4</ecNumber>
    </recommendedName>
</protein>
<evidence type="ECO:0000256" key="7">
    <source>
        <dbReference type="ARBA" id="ARBA00023125"/>
    </source>
</evidence>
<name>A0AAW1RN73_9CHLO</name>
<dbReference type="PROSITE" id="PS00690">
    <property type="entry name" value="DEAH_ATP_HELICASE"/>
    <property type="match status" value="1"/>
</dbReference>
<dbReference type="NCBIfam" id="TIGR00614">
    <property type="entry name" value="recQ_fam"/>
    <property type="match status" value="1"/>
</dbReference>
<dbReference type="EC" id="5.6.2.4" evidence="11"/>
<dbReference type="FunFam" id="3.40.50.300:FF:000296">
    <property type="entry name" value="ATP-dependent DNA helicase RecQ"/>
    <property type="match status" value="1"/>
</dbReference>
<reference evidence="15 16" key="1">
    <citation type="journal article" date="2024" name="Nat. Commun.">
        <title>Phylogenomics reveals the evolutionary origins of lichenization in chlorophyte algae.</title>
        <authorList>
            <person name="Puginier C."/>
            <person name="Libourel C."/>
            <person name="Otte J."/>
            <person name="Skaloud P."/>
            <person name="Haon M."/>
            <person name="Grisel S."/>
            <person name="Petersen M."/>
            <person name="Berrin J.G."/>
            <person name="Delaux P.M."/>
            <person name="Dal Grande F."/>
            <person name="Keller J."/>
        </authorList>
    </citation>
    <scope>NUCLEOTIDE SEQUENCE [LARGE SCALE GENOMIC DNA]</scope>
    <source>
        <strain evidence="15 16">SAG 245.80</strain>
    </source>
</reference>
<feature type="region of interest" description="Disordered" evidence="12">
    <location>
        <begin position="84"/>
        <end position="156"/>
    </location>
</feature>
<evidence type="ECO:0000256" key="10">
    <source>
        <dbReference type="ARBA" id="ARBA00034617"/>
    </source>
</evidence>
<evidence type="ECO:0000256" key="2">
    <source>
        <dbReference type="ARBA" id="ARBA00005446"/>
    </source>
</evidence>
<comment type="caution">
    <text evidence="15">The sequence shown here is derived from an EMBL/GenBank/DDBJ whole genome shotgun (WGS) entry which is preliminary data.</text>
</comment>
<dbReference type="InterPro" id="IPR002464">
    <property type="entry name" value="DNA/RNA_helicase_DEAH_CS"/>
</dbReference>
<evidence type="ECO:0000256" key="11">
    <source>
        <dbReference type="RuleBase" id="RU364117"/>
    </source>
</evidence>
<accession>A0AAW1RN73</accession>
<dbReference type="PANTHER" id="PTHR13710:SF153">
    <property type="entry name" value="RECQ-LIKE DNA HELICASE BLM"/>
    <property type="match status" value="1"/>
</dbReference>
<feature type="domain" description="Helicase C-terminal" evidence="14">
    <location>
        <begin position="397"/>
        <end position="544"/>
    </location>
</feature>
<comment type="catalytic activity">
    <reaction evidence="11">
        <text>ATP + H2O = ADP + phosphate + H(+)</text>
        <dbReference type="Rhea" id="RHEA:13065"/>
        <dbReference type="ChEBI" id="CHEBI:15377"/>
        <dbReference type="ChEBI" id="CHEBI:15378"/>
        <dbReference type="ChEBI" id="CHEBI:30616"/>
        <dbReference type="ChEBI" id="CHEBI:43474"/>
        <dbReference type="ChEBI" id="CHEBI:456216"/>
    </reaction>
</comment>
<keyword evidence="8" id="KW-0413">Isomerase</keyword>
<dbReference type="InterPro" id="IPR032284">
    <property type="entry name" value="RecQ_Zn-bd"/>
</dbReference>
<dbReference type="PROSITE" id="PS51194">
    <property type="entry name" value="HELICASE_CTER"/>
    <property type="match status" value="1"/>
</dbReference>
<dbReference type="Pfam" id="PF00270">
    <property type="entry name" value="DEAD"/>
    <property type="match status" value="1"/>
</dbReference>
<evidence type="ECO:0000256" key="6">
    <source>
        <dbReference type="ARBA" id="ARBA00022840"/>
    </source>
</evidence>
<dbReference type="Gene3D" id="3.40.50.300">
    <property type="entry name" value="P-loop containing nucleotide triphosphate hydrolases"/>
    <property type="match status" value="2"/>
</dbReference>
<evidence type="ECO:0000259" key="14">
    <source>
        <dbReference type="PROSITE" id="PS51194"/>
    </source>
</evidence>
<gene>
    <name evidence="15" type="ORF">WJX81_007757</name>
</gene>
<proteinExistence type="inferred from homology"/>
<dbReference type="SMART" id="SM00490">
    <property type="entry name" value="HELICc"/>
    <property type="match status" value="1"/>
</dbReference>
<dbReference type="GO" id="GO:0043138">
    <property type="term" value="F:3'-5' DNA helicase activity"/>
    <property type="evidence" value="ECO:0007669"/>
    <property type="project" value="UniProtKB-EC"/>
</dbReference>
<sequence>MPAQHPLVQQILNFGYEETLGEDAVVANFQHWLDANDTTAARTQATEANVNSFLESLLALEFGGGCLRDSEDEEPVYIEYAERSAVSEHEDSEPSDGASNSGSSGGPSPAPSRDTSLNAYFPRKPKLALGAPPPEPPAAVQPARPAADPFAPSTEEERDMADLDFANWRVFGNAAFRPQQREVIQAVMQGKDCFVLMPTGGGKSLCYQLPAVVSKGVTVVVSPLLSLMQDQVKALLELPCGGVPTTYLSSQQGEGERRGVLAELAAPVPTCKLLYVTPEQLVKNNKLVDALQRLRARGLLARLVIDEAHCVSGWGHDFRPDYKELGNVRERAFPGTPVLALTATATDKVKADVIKLLGMKRDCSNFKVSFYRANLFLKVAKKPSGTTEDGKPADKEALVQYIKRQGNHACGIVYALSRDDSEVVAAYLRNEGGLRAQHYHAGMTPSQRINVQNRWRCGAVQVVVATIAFGMGIDKADVRFVVHYTVSKALEGYYQEVGRAGRDGARAECVLLFAARDCPRLLNLIRRGSRSKFERGRAALQQMKEFCDERDACRHAALLTYFGERFTAGRCGTNCDNCVRLSRDEAAERPDADWLDGEPGRRDRKGGKAGRRAPKGPPADGAGSFVSASTLVQDANPARRNRDGSTIGRGASKHMSFSFAKAFTARRRL</sequence>
<keyword evidence="7" id="KW-0238">DNA-binding</keyword>
<evidence type="ECO:0000256" key="4">
    <source>
        <dbReference type="ARBA" id="ARBA00022801"/>
    </source>
</evidence>
<feature type="compositionally biased region" description="Basic residues" evidence="12">
    <location>
        <begin position="602"/>
        <end position="614"/>
    </location>
</feature>
<dbReference type="InterPro" id="IPR001650">
    <property type="entry name" value="Helicase_C-like"/>
</dbReference>
<dbReference type="GO" id="GO:0005524">
    <property type="term" value="F:ATP binding"/>
    <property type="evidence" value="ECO:0007669"/>
    <property type="project" value="UniProtKB-KW"/>
</dbReference>
<feature type="region of interest" description="Disordered" evidence="12">
    <location>
        <begin position="589"/>
        <end position="651"/>
    </location>
</feature>
<dbReference type="AlphaFoldDB" id="A0AAW1RN73"/>
<dbReference type="SMART" id="SM00487">
    <property type="entry name" value="DEXDc"/>
    <property type="match status" value="1"/>
</dbReference>
<dbReference type="SUPFAM" id="SSF52540">
    <property type="entry name" value="P-loop containing nucleoside triphosphate hydrolases"/>
    <property type="match status" value="1"/>
</dbReference>
<comment type="subcellular location">
    <subcellularLocation>
        <location evidence="1 11">Nucleus</location>
    </subcellularLocation>
</comment>
<dbReference type="GO" id="GO:0000724">
    <property type="term" value="P:double-strand break repair via homologous recombination"/>
    <property type="evidence" value="ECO:0007669"/>
    <property type="project" value="TreeGrafter"/>
</dbReference>
<dbReference type="Pfam" id="PF00271">
    <property type="entry name" value="Helicase_C"/>
    <property type="match status" value="1"/>
</dbReference>
<keyword evidence="5 11" id="KW-0347">Helicase</keyword>
<dbReference type="CDD" id="cd17920">
    <property type="entry name" value="DEXHc_RecQ"/>
    <property type="match status" value="1"/>
</dbReference>
<dbReference type="InterPro" id="IPR004589">
    <property type="entry name" value="DNA_helicase_ATP-dep_RecQ"/>
</dbReference>
<evidence type="ECO:0000256" key="5">
    <source>
        <dbReference type="ARBA" id="ARBA00022806"/>
    </source>
</evidence>
<feature type="domain" description="Helicase ATP-binding" evidence="13">
    <location>
        <begin position="184"/>
        <end position="363"/>
    </location>
</feature>
<keyword evidence="6 11" id="KW-0067">ATP-binding</keyword>
<keyword evidence="9 11" id="KW-0539">Nucleus</keyword>
<dbReference type="InterPro" id="IPR011545">
    <property type="entry name" value="DEAD/DEAH_box_helicase_dom"/>
</dbReference>
<keyword evidence="3 11" id="KW-0547">Nucleotide-binding</keyword>
<dbReference type="Pfam" id="PF16124">
    <property type="entry name" value="RecQ_Zn_bind"/>
    <property type="match status" value="1"/>
</dbReference>
<keyword evidence="16" id="KW-1185">Reference proteome</keyword>
<evidence type="ECO:0000256" key="3">
    <source>
        <dbReference type="ARBA" id="ARBA00022741"/>
    </source>
</evidence>
<dbReference type="GO" id="GO:0003677">
    <property type="term" value="F:DNA binding"/>
    <property type="evidence" value="ECO:0007669"/>
    <property type="project" value="UniProtKB-KW"/>
</dbReference>
<evidence type="ECO:0000313" key="15">
    <source>
        <dbReference type="EMBL" id="KAK9835234.1"/>
    </source>
</evidence>
<evidence type="ECO:0000256" key="12">
    <source>
        <dbReference type="SAM" id="MobiDB-lite"/>
    </source>
</evidence>
<dbReference type="GO" id="GO:0005737">
    <property type="term" value="C:cytoplasm"/>
    <property type="evidence" value="ECO:0007669"/>
    <property type="project" value="TreeGrafter"/>
</dbReference>
<evidence type="ECO:0000259" key="13">
    <source>
        <dbReference type="PROSITE" id="PS51192"/>
    </source>
</evidence>
<keyword evidence="4 11" id="KW-0378">Hydrolase</keyword>
<comment type="similarity">
    <text evidence="2 11">Belongs to the helicase family. RecQ subfamily.</text>
</comment>
<evidence type="ECO:0000256" key="8">
    <source>
        <dbReference type="ARBA" id="ARBA00023235"/>
    </source>
</evidence>
<dbReference type="Proteomes" id="UP001445335">
    <property type="component" value="Unassembled WGS sequence"/>
</dbReference>
<dbReference type="GO" id="GO:0005694">
    <property type="term" value="C:chromosome"/>
    <property type="evidence" value="ECO:0007669"/>
    <property type="project" value="TreeGrafter"/>
</dbReference>
<dbReference type="PANTHER" id="PTHR13710">
    <property type="entry name" value="DNA HELICASE RECQ FAMILY MEMBER"/>
    <property type="match status" value="1"/>
</dbReference>
<dbReference type="GO" id="GO:0016787">
    <property type="term" value="F:hydrolase activity"/>
    <property type="evidence" value="ECO:0007669"/>
    <property type="project" value="UniProtKB-KW"/>
</dbReference>
<comment type="catalytic activity">
    <reaction evidence="10 11">
        <text>Couples ATP hydrolysis with the unwinding of duplex DNA by translocating in the 3'-5' direction.</text>
        <dbReference type="EC" id="5.6.2.4"/>
    </reaction>
</comment>
<dbReference type="GO" id="GO:0009378">
    <property type="term" value="F:four-way junction helicase activity"/>
    <property type="evidence" value="ECO:0007669"/>
    <property type="project" value="TreeGrafter"/>
</dbReference>
<dbReference type="PROSITE" id="PS51192">
    <property type="entry name" value="HELICASE_ATP_BIND_1"/>
    <property type="match status" value="1"/>
</dbReference>
<feature type="compositionally biased region" description="Low complexity" evidence="12">
    <location>
        <begin position="140"/>
        <end position="149"/>
    </location>
</feature>
<organism evidence="15 16">
    <name type="scientific">Elliptochloris bilobata</name>
    <dbReference type="NCBI Taxonomy" id="381761"/>
    <lineage>
        <taxon>Eukaryota</taxon>
        <taxon>Viridiplantae</taxon>
        <taxon>Chlorophyta</taxon>
        <taxon>core chlorophytes</taxon>
        <taxon>Trebouxiophyceae</taxon>
        <taxon>Trebouxiophyceae incertae sedis</taxon>
        <taxon>Elliptochloris clade</taxon>
        <taxon>Elliptochloris</taxon>
    </lineage>
</organism>
<evidence type="ECO:0000256" key="9">
    <source>
        <dbReference type="ARBA" id="ARBA00023242"/>
    </source>
</evidence>
<evidence type="ECO:0000313" key="16">
    <source>
        <dbReference type="Proteomes" id="UP001445335"/>
    </source>
</evidence>
<dbReference type="CDD" id="cd18794">
    <property type="entry name" value="SF2_C_RecQ"/>
    <property type="match status" value="1"/>
</dbReference>
<dbReference type="InterPro" id="IPR027417">
    <property type="entry name" value="P-loop_NTPase"/>
</dbReference>